<protein>
    <submittedName>
        <fullName evidence="2">YceH family protein</fullName>
    </submittedName>
</protein>
<dbReference type="EMBL" id="JAMKFE010000001">
    <property type="protein sequence ID" value="MCM5678407.1"/>
    <property type="molecule type" value="Genomic_DNA"/>
</dbReference>
<comment type="caution">
    <text evidence="2">The sequence shown here is derived from an EMBL/GenBank/DDBJ whole genome shotgun (WGS) entry which is preliminary data.</text>
</comment>
<proteinExistence type="inferred from homology"/>
<accession>A0ABT0YJI8</accession>
<reference evidence="2" key="1">
    <citation type="submission" date="2022-05" db="EMBL/GenBank/DDBJ databases">
        <title>Schlegelella sp. nov., isolated from mangrove soil.</title>
        <authorList>
            <person name="Liu Y."/>
            <person name="Ge X."/>
            <person name="Liu W."/>
        </authorList>
    </citation>
    <scope>NUCLEOTIDE SEQUENCE</scope>
    <source>
        <strain evidence="2">S2-27</strain>
    </source>
</reference>
<dbReference type="SUPFAM" id="SSF46785">
    <property type="entry name" value="Winged helix' DNA-binding domain"/>
    <property type="match status" value="2"/>
</dbReference>
<name>A0ABT0YJI8_9BURK</name>
<dbReference type="Pfam" id="PF04337">
    <property type="entry name" value="DUF480"/>
    <property type="match status" value="1"/>
</dbReference>
<dbReference type="HAMAP" id="MF_01584">
    <property type="entry name" value="UPF0502"/>
    <property type="match status" value="1"/>
</dbReference>
<dbReference type="InterPro" id="IPR036390">
    <property type="entry name" value="WH_DNA-bd_sf"/>
</dbReference>
<comment type="similarity">
    <text evidence="1">Belongs to the UPF0502 family.</text>
</comment>
<dbReference type="Proteomes" id="UP001165541">
    <property type="component" value="Unassembled WGS sequence"/>
</dbReference>
<evidence type="ECO:0000256" key="1">
    <source>
        <dbReference type="HAMAP-Rule" id="MF_01584"/>
    </source>
</evidence>
<evidence type="ECO:0000313" key="3">
    <source>
        <dbReference type="Proteomes" id="UP001165541"/>
    </source>
</evidence>
<keyword evidence="3" id="KW-1185">Reference proteome</keyword>
<organism evidence="2 3">
    <name type="scientific">Caldimonas mangrovi</name>
    <dbReference type="NCBI Taxonomy" id="2944811"/>
    <lineage>
        <taxon>Bacteria</taxon>
        <taxon>Pseudomonadati</taxon>
        <taxon>Pseudomonadota</taxon>
        <taxon>Betaproteobacteria</taxon>
        <taxon>Burkholderiales</taxon>
        <taxon>Sphaerotilaceae</taxon>
        <taxon>Caldimonas</taxon>
    </lineage>
</organism>
<dbReference type="RefSeq" id="WP_251776536.1">
    <property type="nucleotide sequence ID" value="NZ_JAMKFE010000001.1"/>
</dbReference>
<dbReference type="PANTHER" id="PTHR38768:SF1">
    <property type="entry name" value="UPF0502 PROTEIN YCEH"/>
    <property type="match status" value="1"/>
</dbReference>
<sequence length="216" mass="23456">MAGVSLRPLSAAECRVLGVLVEKQLTVPDTYPLSLNALTAGCNQKTARQPVMELPEAEVQQTVDELRHLSLVNQTSGSRVSRYEHNVQRVLGIPSQSVVLLTLLMLRGPQTAAELRIHSERMHRFADVSSVDAFLDELSERDPPLVVKLPRAPGMRENRWAQLLGGPVDVASSAPVSEPAATVAPGELAALRAEVAELRALVERLYTELGVQKADT</sequence>
<dbReference type="InterPro" id="IPR036388">
    <property type="entry name" value="WH-like_DNA-bd_sf"/>
</dbReference>
<dbReference type="PANTHER" id="PTHR38768">
    <property type="entry name" value="UPF0502 PROTEIN YCEH"/>
    <property type="match status" value="1"/>
</dbReference>
<gene>
    <name evidence="2" type="ORF">M8A51_02555</name>
</gene>
<evidence type="ECO:0000313" key="2">
    <source>
        <dbReference type="EMBL" id="MCM5678407.1"/>
    </source>
</evidence>
<dbReference type="InterPro" id="IPR007432">
    <property type="entry name" value="DUF480"/>
</dbReference>
<dbReference type="Gene3D" id="1.10.10.10">
    <property type="entry name" value="Winged helix-like DNA-binding domain superfamily/Winged helix DNA-binding domain"/>
    <property type="match status" value="2"/>
</dbReference>